<name>A0A1I5CA16_CHROL</name>
<keyword evidence="1" id="KW-0472">Membrane</keyword>
<dbReference type="AlphaFoldDB" id="A0A1I5CA16"/>
<evidence type="ECO:0000256" key="1">
    <source>
        <dbReference type="SAM" id="Phobius"/>
    </source>
</evidence>
<dbReference type="OrthoDB" id="1258675at2"/>
<organism evidence="2 3">
    <name type="scientific">Chryseobacterium oleae</name>
    <dbReference type="NCBI Taxonomy" id="491207"/>
    <lineage>
        <taxon>Bacteria</taxon>
        <taxon>Pseudomonadati</taxon>
        <taxon>Bacteroidota</taxon>
        <taxon>Flavobacteriia</taxon>
        <taxon>Flavobacteriales</taxon>
        <taxon>Weeksellaceae</taxon>
        <taxon>Chryseobacterium group</taxon>
        <taxon>Chryseobacterium</taxon>
    </lineage>
</organism>
<feature type="transmembrane region" description="Helical" evidence="1">
    <location>
        <begin position="6"/>
        <end position="27"/>
    </location>
</feature>
<proteinExistence type="predicted"/>
<sequence length="238" mass="27336">MEINTAVALGGIVASYFFVLCILAYYANILMFKTKVNEIWMFMSFSKPLYAYTIKNDLRIKFGYIPLSSLVKTDSGGDVGLNDDELKKYDRRTMKNAFIFHGMMGTMLTVLLVAVSWISGYDPLVIFKDFGNHIWLLFSGKNDFSGFVNFIHSQYTAYGKHFFIFLSVGIYFIFISLVLMISSLYSFLSALMGLVIIVGYFVVGFKFLELPFTFYIDLILSLIVIGFIYFLLLRFFIK</sequence>
<dbReference type="RefSeq" id="WP_090027163.1">
    <property type="nucleotide sequence ID" value="NZ_FOVD01000009.1"/>
</dbReference>
<feature type="transmembrane region" description="Helical" evidence="1">
    <location>
        <begin position="214"/>
        <end position="237"/>
    </location>
</feature>
<dbReference type="EMBL" id="FOVD01000009">
    <property type="protein sequence ID" value="SFN83807.1"/>
    <property type="molecule type" value="Genomic_DNA"/>
</dbReference>
<accession>A0A1I5CA16</accession>
<reference evidence="3" key="1">
    <citation type="submission" date="2016-10" db="EMBL/GenBank/DDBJ databases">
        <authorList>
            <person name="Varghese N."/>
            <person name="Submissions S."/>
        </authorList>
    </citation>
    <scope>NUCLEOTIDE SEQUENCE [LARGE SCALE GENOMIC DNA]</scope>
    <source>
        <strain evidence="3">DSM 25575</strain>
    </source>
</reference>
<keyword evidence="1" id="KW-0812">Transmembrane</keyword>
<feature type="transmembrane region" description="Helical" evidence="1">
    <location>
        <begin position="162"/>
        <end position="181"/>
    </location>
</feature>
<evidence type="ECO:0000313" key="3">
    <source>
        <dbReference type="Proteomes" id="UP000198769"/>
    </source>
</evidence>
<feature type="transmembrane region" description="Helical" evidence="1">
    <location>
        <begin position="97"/>
        <end position="118"/>
    </location>
</feature>
<keyword evidence="3" id="KW-1185">Reference proteome</keyword>
<keyword evidence="1" id="KW-1133">Transmembrane helix</keyword>
<protein>
    <submittedName>
        <fullName evidence="2">Uncharacterized protein</fullName>
    </submittedName>
</protein>
<evidence type="ECO:0000313" key="2">
    <source>
        <dbReference type="EMBL" id="SFN83807.1"/>
    </source>
</evidence>
<feature type="transmembrane region" description="Helical" evidence="1">
    <location>
        <begin position="188"/>
        <end position="208"/>
    </location>
</feature>
<gene>
    <name evidence="2" type="ORF">SAMN05421594_4404</name>
</gene>
<dbReference type="Proteomes" id="UP000198769">
    <property type="component" value="Unassembled WGS sequence"/>
</dbReference>